<evidence type="ECO:0000313" key="1">
    <source>
        <dbReference type="EMBL" id="GMM62512.1"/>
    </source>
</evidence>
<evidence type="ECO:0008006" key="3">
    <source>
        <dbReference type="Google" id="ProtNLM"/>
    </source>
</evidence>
<name>A0ABQ6PC17_9SPHN</name>
<dbReference type="Proteomes" id="UP001187221">
    <property type="component" value="Unassembled WGS sequence"/>
</dbReference>
<comment type="caution">
    <text evidence="1">The sequence shown here is derived from an EMBL/GenBank/DDBJ whole genome shotgun (WGS) entry which is preliminary data.</text>
</comment>
<gene>
    <name evidence="1" type="ORF">NUTIK01_32890</name>
</gene>
<reference evidence="1 2" key="1">
    <citation type="submission" date="2023-06" db="EMBL/GenBank/DDBJ databases">
        <title>Draft genome sequence of Novosphingobium sp. strain IK01.</title>
        <authorList>
            <person name="Hatamoto M."/>
            <person name="Ikarashi T."/>
            <person name="Yamaguchi T."/>
        </authorList>
    </citation>
    <scope>NUCLEOTIDE SEQUENCE [LARGE SCALE GENOMIC DNA]</scope>
    <source>
        <strain evidence="1 2">IK01</strain>
    </source>
</reference>
<proteinExistence type="predicted"/>
<accession>A0ABQ6PC17</accession>
<dbReference type="EMBL" id="BTFW01000002">
    <property type="protein sequence ID" value="GMM62512.1"/>
    <property type="molecule type" value="Genomic_DNA"/>
</dbReference>
<keyword evidence="2" id="KW-1185">Reference proteome</keyword>
<protein>
    <recommendedName>
        <fullName evidence="3">Muramidase</fullName>
    </recommendedName>
</protein>
<evidence type="ECO:0000313" key="2">
    <source>
        <dbReference type="Proteomes" id="UP001187221"/>
    </source>
</evidence>
<organism evidence="1 2">
    <name type="scientific">Novosphingobium pituita</name>
    <dbReference type="NCBI Taxonomy" id="3056842"/>
    <lineage>
        <taxon>Bacteria</taxon>
        <taxon>Pseudomonadati</taxon>
        <taxon>Pseudomonadota</taxon>
        <taxon>Alphaproteobacteria</taxon>
        <taxon>Sphingomonadales</taxon>
        <taxon>Sphingomonadaceae</taxon>
        <taxon>Novosphingobium</taxon>
    </lineage>
</organism>
<dbReference type="RefSeq" id="WP_317976234.1">
    <property type="nucleotide sequence ID" value="NZ_BTFW01000002.1"/>
</dbReference>
<sequence length="264" mass="27282">MAKAIHLCAAGLSTATLQPENSENLYAVVIHSGAQLLHQPDNSADAQATVRDLLALGADFDAGPLAINGRDFASYGVTSASVFDPCALSHVDDAPGSIAASSTPTVSTIAALVHQAFGARITDTLRPVNASYGALHSWHKVGQAVDFVPAGGVLSITRAQIRALMAARGIRLLELLGPGDPGHSNHWHVAFARPGQVIDHIRQQEGDEDWIVAPTSDGAVPTTTLANADAPTAPVSAPSLTAKAPPHWDVFALAQWRAGHGGGS</sequence>